<reference evidence="1 2" key="1">
    <citation type="submission" date="2007-07" db="EMBL/GenBank/DDBJ databases">
        <title>Annotation of Clostridium perfringens E str. JGS1987.</title>
        <authorList>
            <person name="Paulsen I."/>
            <person name="Sebastian Y."/>
        </authorList>
    </citation>
    <scope>NUCLEOTIDE SEQUENCE [LARGE SCALE GENOMIC DNA]</scope>
    <source>
        <strain evidence="2">E str. JGS1987</strain>
    </source>
</reference>
<proteinExistence type="predicted"/>
<organism evidence="1 2">
    <name type="scientific">Clostridium perfringens E str. JGS1987</name>
    <dbReference type="NCBI Taxonomy" id="451755"/>
    <lineage>
        <taxon>Bacteria</taxon>
        <taxon>Bacillati</taxon>
        <taxon>Bacillota</taxon>
        <taxon>Clostridia</taxon>
        <taxon>Eubacteriales</taxon>
        <taxon>Clostridiaceae</taxon>
        <taxon>Clostridium</taxon>
    </lineage>
</organism>
<comment type="caution">
    <text evidence="1">The sequence shown here is derived from an EMBL/GenBank/DDBJ whole genome shotgun (WGS) entry which is preliminary data.</text>
</comment>
<sequence length="51" mass="6287">MRYYITGYEIANKRIIAILEYFIENVEEDIKEKLNIDFLKWTKRSLKTILF</sequence>
<accession>B1BQ60</accession>
<evidence type="ECO:0000313" key="1">
    <source>
        <dbReference type="EMBL" id="EDT16164.1"/>
    </source>
</evidence>
<dbReference type="AlphaFoldDB" id="B1BQ60"/>
<name>B1BQ60_CLOPF</name>
<dbReference type="Proteomes" id="UP000005337">
    <property type="component" value="Unassembled WGS sequence"/>
</dbReference>
<dbReference type="EMBL" id="ABDW01000004">
    <property type="protein sequence ID" value="EDT16164.1"/>
    <property type="molecule type" value="Genomic_DNA"/>
</dbReference>
<protein>
    <submittedName>
        <fullName evidence="1">Uncharacterized protein</fullName>
    </submittedName>
</protein>
<evidence type="ECO:0000313" key="2">
    <source>
        <dbReference type="Proteomes" id="UP000005337"/>
    </source>
</evidence>
<gene>
    <name evidence="1" type="ORF">AC3_1110</name>
</gene>